<accession>A0A5C6QQC1</accession>
<comment type="caution">
    <text evidence="3">The sequence shown here is derived from an EMBL/GenBank/DDBJ whole genome shotgun (WGS) entry which is preliminary data.</text>
</comment>
<dbReference type="PANTHER" id="PTHR22946:SF9">
    <property type="entry name" value="POLYKETIDE TRANSFERASE AF380"/>
    <property type="match status" value="1"/>
</dbReference>
<evidence type="ECO:0000313" key="4">
    <source>
        <dbReference type="Proteomes" id="UP000321822"/>
    </source>
</evidence>
<name>A0A5C6QQC1_9GAMM</name>
<dbReference type="GO" id="GO:0004252">
    <property type="term" value="F:serine-type endopeptidase activity"/>
    <property type="evidence" value="ECO:0007669"/>
    <property type="project" value="InterPro"/>
</dbReference>
<dbReference type="Gene3D" id="3.40.50.1820">
    <property type="entry name" value="alpha/beta hydrolase"/>
    <property type="match status" value="1"/>
</dbReference>
<protein>
    <submittedName>
        <fullName evidence="3">Prolyl oligopeptidase family serine peptidase</fullName>
    </submittedName>
</protein>
<dbReference type="InterPro" id="IPR029058">
    <property type="entry name" value="AB_hydrolase_fold"/>
</dbReference>
<dbReference type="OrthoDB" id="9789573at2"/>
<gene>
    <name evidence="3" type="ORF">ESZ36_04280</name>
</gene>
<dbReference type="PANTHER" id="PTHR22946">
    <property type="entry name" value="DIENELACTONE HYDROLASE DOMAIN-CONTAINING PROTEIN-RELATED"/>
    <property type="match status" value="1"/>
</dbReference>
<dbReference type="AlphaFoldDB" id="A0A5C6QQC1"/>
<dbReference type="Proteomes" id="UP000321822">
    <property type="component" value="Unassembled WGS sequence"/>
</dbReference>
<feature type="domain" description="Dienelactone hydrolase" evidence="2">
    <location>
        <begin position="52"/>
        <end position="240"/>
    </location>
</feature>
<dbReference type="GO" id="GO:0052689">
    <property type="term" value="F:carboxylic ester hydrolase activity"/>
    <property type="evidence" value="ECO:0007669"/>
    <property type="project" value="UniProtKB-ARBA"/>
</dbReference>
<dbReference type="RefSeq" id="WP_146784002.1">
    <property type="nucleotide sequence ID" value="NZ_VOLT01000002.1"/>
</dbReference>
<keyword evidence="1" id="KW-0378">Hydrolase</keyword>
<evidence type="ECO:0000259" key="2">
    <source>
        <dbReference type="Pfam" id="PF01738"/>
    </source>
</evidence>
<keyword evidence="4" id="KW-1185">Reference proteome</keyword>
<dbReference type="SUPFAM" id="SSF53474">
    <property type="entry name" value="alpha/beta-Hydrolases"/>
    <property type="match status" value="1"/>
</dbReference>
<evidence type="ECO:0000313" key="3">
    <source>
        <dbReference type="EMBL" id="TWX70870.1"/>
    </source>
</evidence>
<reference evidence="3 4" key="1">
    <citation type="submission" date="2019-07" db="EMBL/GenBank/DDBJ databases">
        <title>Genomes of sea-ice associated Colwellia species.</title>
        <authorList>
            <person name="Bowman J.P."/>
        </authorList>
    </citation>
    <scope>NUCLEOTIDE SEQUENCE [LARGE SCALE GENOMIC DNA]</scope>
    <source>
        <strain evidence="3 4">ACAM 459</strain>
    </source>
</reference>
<dbReference type="EMBL" id="VOLT01000002">
    <property type="protein sequence ID" value="TWX70870.1"/>
    <property type="molecule type" value="Genomic_DNA"/>
</dbReference>
<dbReference type="InterPro" id="IPR002925">
    <property type="entry name" value="Dienelactn_hydro"/>
</dbReference>
<dbReference type="InterPro" id="IPR050261">
    <property type="entry name" value="FrsA_esterase"/>
</dbReference>
<evidence type="ECO:0000256" key="1">
    <source>
        <dbReference type="ARBA" id="ARBA00022801"/>
    </source>
</evidence>
<dbReference type="Pfam" id="PF01738">
    <property type="entry name" value="DLH"/>
    <property type="match status" value="1"/>
</dbReference>
<dbReference type="PROSITE" id="PS00708">
    <property type="entry name" value="PRO_ENDOPEP_SER"/>
    <property type="match status" value="1"/>
</dbReference>
<dbReference type="GO" id="GO:0006508">
    <property type="term" value="P:proteolysis"/>
    <property type="evidence" value="ECO:0007669"/>
    <property type="project" value="InterPro"/>
</dbReference>
<dbReference type="InterPro" id="IPR002471">
    <property type="entry name" value="Pept_S9_AS"/>
</dbReference>
<proteinExistence type="predicted"/>
<organism evidence="3 4">
    <name type="scientific">Colwellia demingiae</name>
    <dbReference type="NCBI Taxonomy" id="89401"/>
    <lineage>
        <taxon>Bacteria</taxon>
        <taxon>Pseudomonadati</taxon>
        <taxon>Pseudomonadota</taxon>
        <taxon>Gammaproteobacteria</taxon>
        <taxon>Alteromonadales</taxon>
        <taxon>Colwelliaceae</taxon>
        <taxon>Colwellia</taxon>
    </lineage>
</organism>
<sequence>MFKKLSLVILILLFCQGFVYAKKLPTRISYIAIPVVTPTQSWQVSAQLRVPRNSNSAIPAVVILHSSAGVDSTGSFYARALNNSGIATLELDLWGARDLDGGSENRPESPQETLPDVIAALAYLAQHPSIDKDRIGVIGFSWGGILSMLTATEQYMSMSGLPYRFAGHVAHYPLCWLFNYAPGFEFDNFTGAPVLIQTGAKDDYDLPETCPALVNNLSEHDQSLVKVNVYKRAFHAWDRLEPKWVVDDPFSHLGQGGQVTLAPNIRVAYKSRHRVVKFFTGLFNLRKSKPNDHDHDNDE</sequence>